<proteinExistence type="inferred from homology"/>
<organism evidence="5 6">
    <name type="scientific">Gekko japonicus</name>
    <name type="common">Schlegel's Japanese gecko</name>
    <dbReference type="NCBI Taxonomy" id="146911"/>
    <lineage>
        <taxon>Eukaryota</taxon>
        <taxon>Metazoa</taxon>
        <taxon>Chordata</taxon>
        <taxon>Craniata</taxon>
        <taxon>Vertebrata</taxon>
        <taxon>Euteleostomi</taxon>
        <taxon>Lepidosauria</taxon>
        <taxon>Squamata</taxon>
        <taxon>Bifurcata</taxon>
        <taxon>Gekkota</taxon>
        <taxon>Gekkonidae</taxon>
        <taxon>Gekkoninae</taxon>
        <taxon>Gekko</taxon>
    </lineage>
</organism>
<comment type="similarity">
    <text evidence="1">Belongs to the ohanin/vespryn family.</text>
</comment>
<sequence length="185" mass="20716">MKQFKDAVASDLQMQKAKVTLDPTPADSKLILSEDRRSIKCHSQAQDRPEDPENIYVFSIIYGREGFTAGCHFWEVLVGSEDGWAVGVARKPVKDTFTFTPEEGVWVVGRSQGRYKAFIKDINHSMLSGELKRIRVSLNYEGGQVAFFDADRALLLYRFSGASFSGETLSPFFAVYGKGCLRLCP</sequence>
<dbReference type="Pfam" id="PF13765">
    <property type="entry name" value="PRY"/>
    <property type="match status" value="1"/>
</dbReference>
<dbReference type="InterPro" id="IPR013320">
    <property type="entry name" value="ConA-like_dom_sf"/>
</dbReference>
<dbReference type="PANTHER" id="PTHR24103">
    <property type="entry name" value="E3 UBIQUITIN-PROTEIN LIGASE TRIM"/>
    <property type="match status" value="1"/>
</dbReference>
<dbReference type="PRINTS" id="PR01407">
    <property type="entry name" value="BUTYPHLNCDUF"/>
</dbReference>
<protein>
    <submittedName>
        <fullName evidence="6">Tripartite motif-containing protein 7-like</fullName>
    </submittedName>
</protein>
<evidence type="ECO:0000256" key="1">
    <source>
        <dbReference type="ARBA" id="ARBA00009651"/>
    </source>
</evidence>
<dbReference type="InterPro" id="IPR001870">
    <property type="entry name" value="B30.2/SPRY"/>
</dbReference>
<gene>
    <name evidence="6" type="primary">LOC107113648</name>
</gene>
<evidence type="ECO:0000259" key="4">
    <source>
        <dbReference type="PROSITE" id="PS50188"/>
    </source>
</evidence>
<dbReference type="SMART" id="SM00449">
    <property type="entry name" value="SPRY"/>
    <property type="match status" value="1"/>
</dbReference>
<reference evidence="6" key="1">
    <citation type="submission" date="2025-08" db="UniProtKB">
        <authorList>
            <consortium name="RefSeq"/>
        </authorList>
    </citation>
    <scope>IDENTIFICATION</scope>
</reference>
<evidence type="ECO:0000313" key="6">
    <source>
        <dbReference type="RefSeq" id="XP_015270484.1"/>
    </source>
</evidence>
<dbReference type="Proteomes" id="UP000694871">
    <property type="component" value="Unplaced"/>
</dbReference>
<keyword evidence="2" id="KW-0528">Neurotoxin</keyword>
<evidence type="ECO:0000256" key="3">
    <source>
        <dbReference type="ARBA" id="ARBA00034460"/>
    </source>
</evidence>
<dbReference type="RefSeq" id="XP_015270484.1">
    <property type="nucleotide sequence ID" value="XM_015414998.1"/>
</dbReference>
<accession>A0ABM1K9U7</accession>
<feature type="domain" description="B30.2/SPRY" evidence="4">
    <location>
        <begin position="1"/>
        <end position="185"/>
    </location>
</feature>
<comment type="function">
    <text evidence="3">Neurotoxin that produces dose-dependent hypolocomotion and hyperalgesia in mice. May directly act on the central nervous system, as it is 6500-fold more potent when administered intracerebroventricularly than intraperitoneal.</text>
</comment>
<dbReference type="PROSITE" id="PS50188">
    <property type="entry name" value="B302_SPRY"/>
    <property type="match status" value="1"/>
</dbReference>
<evidence type="ECO:0000256" key="2">
    <source>
        <dbReference type="ARBA" id="ARBA00022699"/>
    </source>
</evidence>
<name>A0ABM1K9U7_GEKJA</name>
<evidence type="ECO:0000313" key="5">
    <source>
        <dbReference type="Proteomes" id="UP000694871"/>
    </source>
</evidence>
<dbReference type="InterPro" id="IPR043136">
    <property type="entry name" value="B30.2/SPRY_sf"/>
</dbReference>
<keyword evidence="2" id="KW-0800">Toxin</keyword>
<dbReference type="InterPro" id="IPR050143">
    <property type="entry name" value="TRIM/RBCC"/>
</dbReference>
<dbReference type="InterPro" id="IPR006574">
    <property type="entry name" value="PRY"/>
</dbReference>
<dbReference type="InterPro" id="IPR003877">
    <property type="entry name" value="SPRY_dom"/>
</dbReference>
<dbReference type="GeneID" id="107113648"/>
<dbReference type="SUPFAM" id="SSF49899">
    <property type="entry name" value="Concanavalin A-like lectins/glucanases"/>
    <property type="match status" value="1"/>
</dbReference>
<dbReference type="Gene3D" id="2.60.120.920">
    <property type="match status" value="1"/>
</dbReference>
<dbReference type="Pfam" id="PF00622">
    <property type="entry name" value="SPRY"/>
    <property type="match status" value="1"/>
</dbReference>
<keyword evidence="5" id="KW-1185">Reference proteome</keyword>
<dbReference type="SMART" id="SM00589">
    <property type="entry name" value="PRY"/>
    <property type="match status" value="1"/>
</dbReference>
<dbReference type="InterPro" id="IPR003879">
    <property type="entry name" value="Butyrophylin_SPRY"/>
</dbReference>